<dbReference type="Proteomes" id="UP000604825">
    <property type="component" value="Unassembled WGS sequence"/>
</dbReference>
<dbReference type="FunFam" id="2.40.240.10:FF:000007">
    <property type="entry name" value="Glutamine--tRNA ligase"/>
    <property type="match status" value="1"/>
</dbReference>
<accession>A0A811S009</accession>
<proteinExistence type="inferred from homology"/>
<dbReference type="InterPro" id="IPR000924">
    <property type="entry name" value="Glu/Gln-tRNA-synth"/>
</dbReference>
<dbReference type="PROSITE" id="PS00178">
    <property type="entry name" value="AA_TRNA_LIGASE_I"/>
    <property type="match status" value="1"/>
</dbReference>
<dbReference type="Pfam" id="PF04558">
    <property type="entry name" value="tRNA_synt_1c_R1"/>
    <property type="match status" value="1"/>
</dbReference>
<evidence type="ECO:0000256" key="1">
    <source>
        <dbReference type="ARBA" id="ARBA00005594"/>
    </source>
</evidence>
<dbReference type="PANTHER" id="PTHR43097">
    <property type="entry name" value="GLUTAMINE-TRNA LIGASE"/>
    <property type="match status" value="1"/>
</dbReference>
<dbReference type="GO" id="GO:0005829">
    <property type="term" value="C:cytosol"/>
    <property type="evidence" value="ECO:0007669"/>
    <property type="project" value="TreeGrafter"/>
</dbReference>
<feature type="domain" description="Glutamyl/glutaminyl-tRNA synthetase class Ib catalytic" evidence="11">
    <location>
        <begin position="273"/>
        <end position="370"/>
    </location>
</feature>
<reference evidence="15" key="1">
    <citation type="submission" date="2020-10" db="EMBL/GenBank/DDBJ databases">
        <authorList>
            <person name="Han B."/>
            <person name="Lu T."/>
            <person name="Zhao Q."/>
            <person name="Huang X."/>
            <person name="Zhao Y."/>
        </authorList>
    </citation>
    <scope>NUCLEOTIDE SEQUENCE</scope>
</reference>
<sequence length="641" mass="72118">MATASDGGKESAAAASPPPQLESFLSIGLDQRTAENALANRKVTANLTAVIAEAGVTRRDKSVGNLLYTVATKYPTNALVHRPDLIKYILSEKIKNSVQLDAALSFLSTLGPDSLDSVRFEEACGVGVVVLFEEIQSTVTDVLNENMEAIVEQRYHINVGSLCGQVRKRHPWGDAKSIKEEIEKRLVEILGPKTEADNAKPMKKKEKPVKVEEEKTAVAVATPEEEVNPYSIFPQPEENFKVHTEIFFSDGNIWRAHNTKSILEKHLKATGGKVMTRFPPEPNGYLHIGHAKAMFIDFGLAKERNGHCYLRFDDTNPEAEKKEYIDHIQEIVTWMGWEPYKVTYTSDYFQDLYELAICLIQKGLAYVNHQFTPHPHAGDKWFIYPSYDYAHCLVDSLENITHSLCTLEFDIRRPSYYWLLVALGQYQPYVWEYSRLNISNNVMSKRKVVITNLDYGMVINLDAKMWSNAPDSDASATIEKKKVPFSRIVYIEQSDFCLKDSKDFYGLAPGKSVMLRHAFPIKCTEVIYGDNADSIVEIRAVYDASKATKPKGVLHWVAEPSPGVEPLKVEIRLFEKLFLSESKEVIKGAYAVPLLASAVLGDKFQFERLGYFAVDSDSTPEELVFNRTVTLKDSYGKAGPK</sequence>
<evidence type="ECO:0000256" key="9">
    <source>
        <dbReference type="ARBA" id="ARBA00048270"/>
    </source>
</evidence>
<dbReference type="Gene3D" id="1.10.8.1290">
    <property type="entry name" value="Glutaminyl-tRNA synthetase, non-specific RNA binding region part 1, domain 1"/>
    <property type="match status" value="1"/>
</dbReference>
<dbReference type="GO" id="GO:0004819">
    <property type="term" value="F:glutamine-tRNA ligase activity"/>
    <property type="evidence" value="ECO:0007669"/>
    <property type="project" value="UniProtKB-EC"/>
</dbReference>
<evidence type="ECO:0000259" key="13">
    <source>
        <dbReference type="Pfam" id="PF04558"/>
    </source>
</evidence>
<dbReference type="OrthoDB" id="10250478at2759"/>
<dbReference type="Gene3D" id="2.40.240.10">
    <property type="entry name" value="Ribosomal Protein L25, Chain P"/>
    <property type="match status" value="2"/>
</dbReference>
<evidence type="ECO:0000259" key="14">
    <source>
        <dbReference type="Pfam" id="PF20974"/>
    </source>
</evidence>
<dbReference type="InterPro" id="IPR001412">
    <property type="entry name" value="aa-tRNA-synth_I_CS"/>
</dbReference>
<keyword evidence="7 10" id="KW-0030">Aminoacyl-tRNA synthetase</keyword>
<evidence type="ECO:0000256" key="6">
    <source>
        <dbReference type="ARBA" id="ARBA00022917"/>
    </source>
</evidence>
<dbReference type="AlphaFoldDB" id="A0A811S009"/>
<evidence type="ECO:0000256" key="2">
    <source>
        <dbReference type="ARBA" id="ARBA00012836"/>
    </source>
</evidence>
<dbReference type="InterPro" id="IPR007638">
    <property type="entry name" value="Gln-tRNA-synth_Ib_RNA-bd_2"/>
</dbReference>
<dbReference type="GO" id="GO:0048608">
    <property type="term" value="P:reproductive structure development"/>
    <property type="evidence" value="ECO:0007669"/>
    <property type="project" value="UniProtKB-ARBA"/>
</dbReference>
<name>A0A811S009_9POAL</name>
<dbReference type="Gene3D" id="1.10.10.2420">
    <property type="match status" value="1"/>
</dbReference>
<comment type="caution">
    <text evidence="15">The sequence shown here is derived from an EMBL/GenBank/DDBJ whole genome shotgun (WGS) entry which is preliminary data.</text>
</comment>
<dbReference type="InterPro" id="IPR049437">
    <property type="entry name" value="tRNA-synt_1c_C2"/>
</dbReference>
<keyword evidence="6 10" id="KW-0648">Protein biosynthesis</keyword>
<dbReference type="InterPro" id="IPR050132">
    <property type="entry name" value="Gln/Glu-tRNA_Ligase"/>
</dbReference>
<dbReference type="EC" id="6.1.1.18" evidence="2"/>
<dbReference type="InterPro" id="IPR042558">
    <property type="entry name" value="Gln-tRNA-synth_Ib_RNA-bd_N_1"/>
</dbReference>
<keyword evidence="3 10" id="KW-0436">Ligase</keyword>
<evidence type="ECO:0000256" key="7">
    <source>
        <dbReference type="ARBA" id="ARBA00023146"/>
    </source>
</evidence>
<dbReference type="PANTHER" id="PTHR43097:SF11">
    <property type="entry name" value="GLUTAMINE--TRNA LIGASE"/>
    <property type="match status" value="1"/>
</dbReference>
<evidence type="ECO:0000259" key="11">
    <source>
        <dbReference type="Pfam" id="PF00749"/>
    </source>
</evidence>
<dbReference type="GO" id="GO:0009791">
    <property type="term" value="P:post-embryonic development"/>
    <property type="evidence" value="ECO:0007669"/>
    <property type="project" value="UniProtKB-ARBA"/>
</dbReference>
<comment type="similarity">
    <text evidence="1 10">Belongs to the class-I aminoacyl-tRNA synthetase family.</text>
</comment>
<dbReference type="GO" id="GO:0006425">
    <property type="term" value="P:glutaminyl-tRNA aminoacylation"/>
    <property type="evidence" value="ECO:0007669"/>
    <property type="project" value="InterPro"/>
</dbReference>
<dbReference type="Pfam" id="PF20974">
    <property type="entry name" value="tRNA-synt_1c_C2"/>
    <property type="match status" value="1"/>
</dbReference>
<keyword evidence="16" id="KW-1185">Reference proteome</keyword>
<dbReference type="PRINTS" id="PR00987">
    <property type="entry name" value="TRNASYNTHGLU"/>
</dbReference>
<dbReference type="InterPro" id="IPR020058">
    <property type="entry name" value="Glu/Gln-tRNA-synth_Ib_cat-dom"/>
</dbReference>
<feature type="domain" description="tRNA synthetases class I (E and Q) anti-codon binding" evidence="14">
    <location>
        <begin position="553"/>
        <end position="615"/>
    </location>
</feature>
<comment type="catalytic activity">
    <reaction evidence="9">
        <text>tRNA(Gln) + L-glutamine + ATP = L-glutaminyl-tRNA(Gln) + AMP + diphosphate</text>
        <dbReference type="Rhea" id="RHEA:20121"/>
        <dbReference type="Rhea" id="RHEA-COMP:9662"/>
        <dbReference type="Rhea" id="RHEA-COMP:9681"/>
        <dbReference type="ChEBI" id="CHEBI:30616"/>
        <dbReference type="ChEBI" id="CHEBI:33019"/>
        <dbReference type="ChEBI" id="CHEBI:58359"/>
        <dbReference type="ChEBI" id="CHEBI:78442"/>
        <dbReference type="ChEBI" id="CHEBI:78521"/>
        <dbReference type="ChEBI" id="CHEBI:456215"/>
        <dbReference type="EC" id="6.1.1.18"/>
    </reaction>
</comment>
<dbReference type="InterPro" id="IPR020056">
    <property type="entry name" value="Rbsml_bL25/Gln-tRNA_synth_N"/>
</dbReference>
<evidence type="ECO:0000256" key="8">
    <source>
        <dbReference type="ARBA" id="ARBA00030466"/>
    </source>
</evidence>
<feature type="domain" description="Glutamyl/glutaminyl-tRNA synthetase class Ib catalytic" evidence="11">
    <location>
        <begin position="371"/>
        <end position="450"/>
    </location>
</feature>
<dbReference type="InterPro" id="IPR007639">
    <property type="entry name" value="Gln-tRNA-synth_Ib_RNA-bd_N"/>
</dbReference>
<dbReference type="EMBL" id="CAJGYO010000017">
    <property type="protein sequence ID" value="CAD6334423.1"/>
    <property type="molecule type" value="Genomic_DNA"/>
</dbReference>
<evidence type="ECO:0000313" key="15">
    <source>
        <dbReference type="EMBL" id="CAD6334423.1"/>
    </source>
</evidence>
<organism evidence="15 16">
    <name type="scientific">Miscanthus lutarioriparius</name>
    <dbReference type="NCBI Taxonomy" id="422564"/>
    <lineage>
        <taxon>Eukaryota</taxon>
        <taxon>Viridiplantae</taxon>
        <taxon>Streptophyta</taxon>
        <taxon>Embryophyta</taxon>
        <taxon>Tracheophyta</taxon>
        <taxon>Spermatophyta</taxon>
        <taxon>Magnoliopsida</taxon>
        <taxon>Liliopsida</taxon>
        <taxon>Poales</taxon>
        <taxon>Poaceae</taxon>
        <taxon>PACMAD clade</taxon>
        <taxon>Panicoideae</taxon>
        <taxon>Andropogonodae</taxon>
        <taxon>Andropogoneae</taxon>
        <taxon>Saccharinae</taxon>
        <taxon>Miscanthus</taxon>
    </lineage>
</organism>
<dbReference type="Gene3D" id="3.40.50.620">
    <property type="entry name" value="HUPs"/>
    <property type="match status" value="2"/>
</dbReference>
<feature type="domain" description="Glutaminyl-tRNA synthetase class Ib non-specific RNA-binding" evidence="13">
    <location>
        <begin position="21"/>
        <end position="174"/>
    </location>
</feature>
<feature type="domain" description="Glutaminyl-tRNA synthetase class Ib non-specific RNA-binding" evidence="12">
    <location>
        <begin position="178"/>
        <end position="252"/>
    </location>
</feature>
<gene>
    <name evidence="15" type="ORF">NCGR_LOCUS58521</name>
</gene>
<evidence type="ECO:0000256" key="10">
    <source>
        <dbReference type="RuleBase" id="RU363037"/>
    </source>
</evidence>
<evidence type="ECO:0000259" key="12">
    <source>
        <dbReference type="Pfam" id="PF04557"/>
    </source>
</evidence>
<evidence type="ECO:0000256" key="3">
    <source>
        <dbReference type="ARBA" id="ARBA00022598"/>
    </source>
</evidence>
<keyword evidence="5 10" id="KW-0067">ATP-binding</keyword>
<dbReference type="InterPro" id="IPR042559">
    <property type="entry name" value="Gln-tRNA-synth_Ib_RNA-bd_N_2"/>
</dbReference>
<evidence type="ECO:0000256" key="5">
    <source>
        <dbReference type="ARBA" id="ARBA00022840"/>
    </source>
</evidence>
<evidence type="ECO:0000313" key="16">
    <source>
        <dbReference type="Proteomes" id="UP000604825"/>
    </source>
</evidence>
<evidence type="ECO:0000256" key="4">
    <source>
        <dbReference type="ARBA" id="ARBA00022741"/>
    </source>
</evidence>
<dbReference type="GO" id="GO:0005524">
    <property type="term" value="F:ATP binding"/>
    <property type="evidence" value="ECO:0007669"/>
    <property type="project" value="UniProtKB-KW"/>
</dbReference>
<dbReference type="InterPro" id="IPR014729">
    <property type="entry name" value="Rossmann-like_a/b/a_fold"/>
</dbReference>
<dbReference type="FunFam" id="1.10.10.2420:FF:000001">
    <property type="entry name" value="Glutamine--tRNA ligase cytoplasmic"/>
    <property type="match status" value="1"/>
</dbReference>
<dbReference type="FunFam" id="2.40.240.10:FF:000040">
    <property type="entry name" value="Ribosomal protein L25/Gln-tRNA synthetase, anti-codon-binding domain-containing protein"/>
    <property type="match status" value="1"/>
</dbReference>
<dbReference type="Pfam" id="PF00749">
    <property type="entry name" value="tRNA-synt_1c"/>
    <property type="match status" value="2"/>
</dbReference>
<dbReference type="SUPFAM" id="SSF52374">
    <property type="entry name" value="Nucleotidylyl transferase"/>
    <property type="match status" value="1"/>
</dbReference>
<keyword evidence="4 10" id="KW-0547">Nucleotide-binding</keyword>
<protein>
    <recommendedName>
        <fullName evidence="2">glutamine--tRNA ligase</fullName>
        <ecNumber evidence="2">6.1.1.18</ecNumber>
    </recommendedName>
    <alternativeName>
        <fullName evidence="8">Glutaminyl-tRNA synthetase</fullName>
    </alternativeName>
</protein>
<dbReference type="SUPFAM" id="SSF50715">
    <property type="entry name" value="Ribosomal protein L25-like"/>
    <property type="match status" value="1"/>
</dbReference>
<dbReference type="InterPro" id="IPR011035">
    <property type="entry name" value="Ribosomal_bL25/Gln-tRNA_synth"/>
</dbReference>
<dbReference type="FunFam" id="1.10.8.1290:FF:000002">
    <property type="entry name" value="Glutamine--tRNA ligase cytoplasmic"/>
    <property type="match status" value="1"/>
</dbReference>
<dbReference type="Pfam" id="PF04557">
    <property type="entry name" value="tRNA_synt_1c_R2"/>
    <property type="match status" value="1"/>
</dbReference>